<gene>
    <name evidence="3" type="ORF">KDK_52290</name>
</gene>
<feature type="domain" description="Gfo/Idh/MocA-like oxidoreductase C-terminal" evidence="2">
    <location>
        <begin position="8"/>
        <end position="136"/>
    </location>
</feature>
<keyword evidence="4" id="KW-1185">Reference proteome</keyword>
<name>A0A402AQR0_9CHLR</name>
<dbReference type="Proteomes" id="UP000287188">
    <property type="component" value="Unassembled WGS sequence"/>
</dbReference>
<reference evidence="4" key="1">
    <citation type="submission" date="2018-12" db="EMBL/GenBank/DDBJ databases">
        <title>Tengunoibacter tsumagoiensis gen. nov., sp. nov., Dictyobacter kobayashii sp. nov., D. alpinus sp. nov., and D. joshuensis sp. nov. and description of Dictyobacteraceae fam. nov. within the order Ktedonobacterales isolated from Tengu-no-mugimeshi.</title>
        <authorList>
            <person name="Wang C.M."/>
            <person name="Zheng Y."/>
            <person name="Sakai Y."/>
            <person name="Toyoda A."/>
            <person name="Minakuchi Y."/>
            <person name="Abe K."/>
            <person name="Yokota A."/>
            <person name="Yabe S."/>
        </authorList>
    </citation>
    <scope>NUCLEOTIDE SEQUENCE [LARGE SCALE GENOMIC DNA]</scope>
    <source>
        <strain evidence="4">Uno11</strain>
    </source>
</reference>
<dbReference type="Pfam" id="PF02894">
    <property type="entry name" value="GFO_IDH_MocA_C"/>
    <property type="match status" value="1"/>
</dbReference>
<comment type="caution">
    <text evidence="3">The sequence shown here is derived from an EMBL/GenBank/DDBJ whole genome shotgun (WGS) entry which is preliminary data.</text>
</comment>
<accession>A0A402AQR0</accession>
<comment type="similarity">
    <text evidence="1">Belongs to the Gfo/Idh/MocA family.</text>
</comment>
<sequence>MRVQARLVEKFGAYCWFVDTEFADGSVGHLDLTMAVRMDWHEGFQVYGEHGSVVGKTFNPWYLRSSEVECFSTRDGQYHRVLGADAHVYKRQLEGFADTILHGTPQQGAGIEDGVAAIRTLVAISRSVETGAWITVADVTGGV</sequence>
<proteinExistence type="inferred from homology"/>
<dbReference type="Gene3D" id="3.30.360.10">
    <property type="entry name" value="Dihydrodipicolinate Reductase, domain 2"/>
    <property type="match status" value="1"/>
</dbReference>
<evidence type="ECO:0000313" key="3">
    <source>
        <dbReference type="EMBL" id="GCE21429.1"/>
    </source>
</evidence>
<organism evidence="3 4">
    <name type="scientific">Dictyobacter kobayashii</name>
    <dbReference type="NCBI Taxonomy" id="2014872"/>
    <lineage>
        <taxon>Bacteria</taxon>
        <taxon>Bacillati</taxon>
        <taxon>Chloroflexota</taxon>
        <taxon>Ktedonobacteria</taxon>
        <taxon>Ktedonobacterales</taxon>
        <taxon>Dictyobacteraceae</taxon>
        <taxon>Dictyobacter</taxon>
    </lineage>
</organism>
<evidence type="ECO:0000259" key="2">
    <source>
        <dbReference type="Pfam" id="PF02894"/>
    </source>
</evidence>
<dbReference type="InterPro" id="IPR004104">
    <property type="entry name" value="Gfo/Idh/MocA-like_OxRdtase_C"/>
</dbReference>
<dbReference type="EMBL" id="BIFS01000001">
    <property type="protein sequence ID" value="GCE21429.1"/>
    <property type="molecule type" value="Genomic_DNA"/>
</dbReference>
<protein>
    <recommendedName>
        <fullName evidence="2">Gfo/Idh/MocA-like oxidoreductase C-terminal domain-containing protein</fullName>
    </recommendedName>
</protein>
<evidence type="ECO:0000256" key="1">
    <source>
        <dbReference type="ARBA" id="ARBA00010928"/>
    </source>
</evidence>
<dbReference type="AlphaFoldDB" id="A0A402AQR0"/>
<evidence type="ECO:0000313" key="4">
    <source>
        <dbReference type="Proteomes" id="UP000287188"/>
    </source>
</evidence>